<organism evidence="6 7">
    <name type="scientific">Ramlibacter agri</name>
    <dbReference type="NCBI Taxonomy" id="2728837"/>
    <lineage>
        <taxon>Bacteria</taxon>
        <taxon>Pseudomonadati</taxon>
        <taxon>Pseudomonadota</taxon>
        <taxon>Betaproteobacteria</taxon>
        <taxon>Burkholderiales</taxon>
        <taxon>Comamonadaceae</taxon>
        <taxon>Ramlibacter</taxon>
    </lineage>
</organism>
<dbReference type="Pfam" id="PF04357">
    <property type="entry name" value="TamB"/>
    <property type="match status" value="1"/>
</dbReference>
<name>A0A848H2U5_9BURK</name>
<evidence type="ECO:0000256" key="2">
    <source>
        <dbReference type="ARBA" id="ARBA00022692"/>
    </source>
</evidence>
<evidence type="ECO:0000313" key="6">
    <source>
        <dbReference type="EMBL" id="NML44894.1"/>
    </source>
</evidence>
<dbReference type="GO" id="GO:0097347">
    <property type="term" value="C:TAM protein secretion complex"/>
    <property type="evidence" value="ECO:0007669"/>
    <property type="project" value="TreeGrafter"/>
</dbReference>
<dbReference type="GO" id="GO:0005886">
    <property type="term" value="C:plasma membrane"/>
    <property type="evidence" value="ECO:0007669"/>
    <property type="project" value="InterPro"/>
</dbReference>
<dbReference type="PANTHER" id="PTHR36985:SF1">
    <property type="entry name" value="TRANSLOCATION AND ASSEMBLY MODULE SUBUNIT TAMB"/>
    <property type="match status" value="1"/>
</dbReference>
<evidence type="ECO:0000256" key="4">
    <source>
        <dbReference type="ARBA" id="ARBA00023136"/>
    </source>
</evidence>
<protein>
    <submittedName>
        <fullName evidence="6">DUF490 domain-containing protein</fullName>
    </submittedName>
</protein>
<comment type="caution">
    <text evidence="6">The sequence shown here is derived from an EMBL/GenBank/DDBJ whole genome shotgun (WGS) entry which is preliminary data.</text>
</comment>
<dbReference type="GO" id="GO:0009306">
    <property type="term" value="P:protein secretion"/>
    <property type="evidence" value="ECO:0007669"/>
    <property type="project" value="InterPro"/>
</dbReference>
<gene>
    <name evidence="6" type="ORF">HHL11_14140</name>
</gene>
<dbReference type="PANTHER" id="PTHR36985">
    <property type="entry name" value="TRANSLOCATION AND ASSEMBLY MODULE SUBUNIT TAMB"/>
    <property type="match status" value="1"/>
</dbReference>
<sequence length="1260" mass="134004">MSAGRILLWTFRSLLLVLLLLVLAVAGAWWWAGQEGSLAWTLERLASGRPLRTEGVRGSLRAGWRIDHITWEGADLRVEARNVRLDWEPIALISRTLQLEHVSAGEVRITDKRKPSEEPMRPPPSLKLPWRVTVDDFGVGLFDYQGRAQVSVSGVMGRYAFDGVHHQLQLDGLQVAGGSYSGRATLLGVAPLDLQVALGGRVLAPIPGGAPPLRLQFEAVAQGPLADLQARALLRAERGALRAAELPSARVTARVTPFEPMPLPEGHAEFRALDLAPFWQGAPRTLLSGELEVAPLERDAWRVLADVRNGLPGPWDSGRLPVASARGAGEWRAGTALVRSLRAELGGGQLEGEGAWEGRGWRFQGRVEGVDPAQLHGQLAALPLTGPVRLQGEQGAVDFDLALQAGAAAPRHASGMQAAVGALELRELAAKGRWQGSTIALAPLHLRTSDATLDGEIDLDWQAWAGQGKLQLRAPALELQANGALAETRGKGTLDLAAGDLARLQQWLQRWPGMDKMLAGLHLQGSAQGNVAWQGGWRDPAVQGHAQVARLQWQPDPPARAETPLPWVLTQGDLRLDGRLRDAALVLDLQAASGQREVKLAAAGRLGGTLGAVPAWHGQLARLALQLQDPALAPGPWRLQLRQPADWKYSGGDFELGAGEAVLLSPAPRSGATPSEALVTWSPLRRHGGQLTTAGRIKGLPLAWIELVGGPQLVSSVLAGDMVFDAQWNAQLGSNLRVEASLARVSGDITLLAETPEGGNTRVNAGVRDAHLSLSNQGEQVTLALRWDSERAGHAEGQLRTQLARTADGGWNWPENAPLTGRLQAQLPRIGVWSVLAPPGWRLRGSLAADIAVAGTRTQPRLSGPLTADQLALRSVVDGIELANGRLRSELAGDKLVVSEFLLHGAQDASGASGGTLQASGEGAWTPQGVQLRVNAQLAQLRASIRSDRQLTVSGPVAARVDREGVNVSGQLVVDRARIQIPDESPPRLGDDVVVRNAPGVAATEAERREQPAPTDAGRTLTLAISFDLGKDFHVKGRGIDTELAGQVQVTAQGASQPELHGAIRTVGGTFDAYGQHLRIDHGEIRFTGPVDNPALDVLALRPNLSGGQQAGVQVTGRAQSPRVQLYSNPQLTEAETLSWLVLGRSSAGGGAETALLQSAAAALLAGRTGNTRGLAGAFGLDEVSLRQDSGGSGGNIVAVGKRFADNFYASYERSLSSATGTLYLFYDVSRRLTVRAEAGERAGLDLIFTFYFDGGRKTR</sequence>
<evidence type="ECO:0000259" key="5">
    <source>
        <dbReference type="Pfam" id="PF04357"/>
    </source>
</evidence>
<keyword evidence="2" id="KW-0812">Transmembrane</keyword>
<evidence type="ECO:0000256" key="1">
    <source>
        <dbReference type="ARBA" id="ARBA00004167"/>
    </source>
</evidence>
<proteinExistence type="predicted"/>
<keyword evidence="7" id="KW-1185">Reference proteome</keyword>
<dbReference type="RefSeq" id="WP_169418992.1">
    <property type="nucleotide sequence ID" value="NZ_JABBFX010000001.1"/>
</dbReference>
<dbReference type="InterPro" id="IPR007452">
    <property type="entry name" value="TamB_C"/>
</dbReference>
<dbReference type="EMBL" id="JABBFX010000001">
    <property type="protein sequence ID" value="NML44894.1"/>
    <property type="molecule type" value="Genomic_DNA"/>
</dbReference>
<accession>A0A848H2U5</accession>
<evidence type="ECO:0000256" key="3">
    <source>
        <dbReference type="ARBA" id="ARBA00022989"/>
    </source>
</evidence>
<comment type="subcellular location">
    <subcellularLocation>
        <location evidence="1">Membrane</location>
        <topology evidence="1">Single-pass membrane protein</topology>
    </subcellularLocation>
</comment>
<dbReference type="AlphaFoldDB" id="A0A848H2U5"/>
<dbReference type="Proteomes" id="UP000541185">
    <property type="component" value="Unassembled WGS sequence"/>
</dbReference>
<keyword evidence="3" id="KW-1133">Transmembrane helix</keyword>
<keyword evidence="4" id="KW-0472">Membrane</keyword>
<reference evidence="6 7" key="1">
    <citation type="submission" date="2020-04" db="EMBL/GenBank/DDBJ databases">
        <title>Ramlibacter sp. G-1-2-2 isolated from soil.</title>
        <authorList>
            <person name="Dahal R.H."/>
        </authorList>
    </citation>
    <scope>NUCLEOTIDE SEQUENCE [LARGE SCALE GENOMIC DNA]</scope>
    <source>
        <strain evidence="6 7">G-1-2-2</strain>
    </source>
</reference>
<feature type="domain" description="Translocation and assembly module TamB C-terminal" evidence="5">
    <location>
        <begin position="910"/>
        <end position="1253"/>
    </location>
</feature>
<evidence type="ECO:0000313" key="7">
    <source>
        <dbReference type="Proteomes" id="UP000541185"/>
    </source>
</evidence>